<organism evidence="1">
    <name type="scientific">Rhizophora mucronata</name>
    <name type="common">Asiatic mangrove</name>
    <dbReference type="NCBI Taxonomy" id="61149"/>
    <lineage>
        <taxon>Eukaryota</taxon>
        <taxon>Viridiplantae</taxon>
        <taxon>Streptophyta</taxon>
        <taxon>Embryophyta</taxon>
        <taxon>Tracheophyta</taxon>
        <taxon>Spermatophyta</taxon>
        <taxon>Magnoliopsida</taxon>
        <taxon>eudicotyledons</taxon>
        <taxon>Gunneridae</taxon>
        <taxon>Pentapetalae</taxon>
        <taxon>rosids</taxon>
        <taxon>fabids</taxon>
        <taxon>Malpighiales</taxon>
        <taxon>Rhizophoraceae</taxon>
        <taxon>Rhizophora</taxon>
    </lineage>
</organism>
<dbReference type="EMBL" id="GGEC01061716">
    <property type="protein sequence ID" value="MBX42200.1"/>
    <property type="molecule type" value="Transcribed_RNA"/>
</dbReference>
<accession>A0A2P2NIG9</accession>
<proteinExistence type="predicted"/>
<sequence>MPKRPRMNMIIWIAKSMLKVIHWIQPPCMN</sequence>
<evidence type="ECO:0000313" key="1">
    <source>
        <dbReference type="EMBL" id="MBX42200.1"/>
    </source>
</evidence>
<dbReference type="AlphaFoldDB" id="A0A2P2NIG9"/>
<reference evidence="1" key="1">
    <citation type="submission" date="2018-02" db="EMBL/GenBank/DDBJ databases">
        <title>Rhizophora mucronata_Transcriptome.</title>
        <authorList>
            <person name="Meera S.P."/>
            <person name="Sreeshan A."/>
            <person name="Augustine A."/>
        </authorList>
    </citation>
    <scope>NUCLEOTIDE SEQUENCE</scope>
    <source>
        <tissue evidence="1">Leaf</tissue>
    </source>
</reference>
<name>A0A2P2NIG9_RHIMU</name>
<protein>
    <submittedName>
        <fullName evidence="1">Uncharacterized protein</fullName>
    </submittedName>
</protein>